<dbReference type="RefSeq" id="WP_084409771.1">
    <property type="nucleotide sequence ID" value="NZ_FWXR01000006.1"/>
</dbReference>
<evidence type="ECO:0000313" key="4">
    <source>
        <dbReference type="Proteomes" id="UP000192656"/>
    </source>
</evidence>
<dbReference type="OrthoDB" id="7917004at2"/>
<keyword evidence="4" id="KW-1185">Reference proteome</keyword>
<reference evidence="3 4" key="1">
    <citation type="submission" date="2017-04" db="EMBL/GenBank/DDBJ databases">
        <authorList>
            <person name="Afonso C.L."/>
            <person name="Miller P.J."/>
            <person name="Scott M.A."/>
            <person name="Spackman E."/>
            <person name="Goraichik I."/>
            <person name="Dimitrov K.M."/>
            <person name="Suarez D.L."/>
            <person name="Swayne D.E."/>
        </authorList>
    </citation>
    <scope>NUCLEOTIDE SEQUENCE [LARGE SCALE GENOMIC DNA]</scope>
    <source>
        <strain evidence="3 4">CGMCC 1.10972</strain>
    </source>
</reference>
<keyword evidence="2" id="KW-0732">Signal</keyword>
<dbReference type="STRING" id="937218.SAMN06297251_106123"/>
<sequence>MMTGTRSAIAAAALVAASSLSAAASPMVGTWRGPDGAEIKIAQCPAGLCATVASGPYRGAPVAEVSGSGPKYSGRVHDPRSGESYTGALVHQGNQIALEGCLMEVFCKTVQQWSRID</sequence>
<protein>
    <submittedName>
        <fullName evidence="3">Uncharacterized conserved protein, DUF2147 family</fullName>
    </submittedName>
</protein>
<evidence type="ECO:0000256" key="1">
    <source>
        <dbReference type="SAM" id="MobiDB-lite"/>
    </source>
</evidence>
<evidence type="ECO:0000313" key="3">
    <source>
        <dbReference type="EMBL" id="SMC71579.1"/>
    </source>
</evidence>
<proteinExistence type="predicted"/>
<feature type="signal peptide" evidence="2">
    <location>
        <begin position="1"/>
        <end position="22"/>
    </location>
</feature>
<accession>A0A1W2BF71</accession>
<dbReference type="AlphaFoldDB" id="A0A1W2BF71"/>
<name>A0A1W2BF71_9HYPH</name>
<organism evidence="3 4">
    <name type="scientific">Fulvimarina manganoxydans</name>
    <dbReference type="NCBI Taxonomy" id="937218"/>
    <lineage>
        <taxon>Bacteria</taxon>
        <taxon>Pseudomonadati</taxon>
        <taxon>Pseudomonadota</taxon>
        <taxon>Alphaproteobacteria</taxon>
        <taxon>Hyphomicrobiales</taxon>
        <taxon>Aurantimonadaceae</taxon>
        <taxon>Fulvimarina</taxon>
    </lineage>
</organism>
<dbReference type="PANTHER" id="PTHR36919">
    <property type="entry name" value="BLR1215 PROTEIN"/>
    <property type="match status" value="1"/>
</dbReference>
<dbReference type="Proteomes" id="UP000192656">
    <property type="component" value="Unassembled WGS sequence"/>
</dbReference>
<dbReference type="EMBL" id="FWXR01000006">
    <property type="protein sequence ID" value="SMC71579.1"/>
    <property type="molecule type" value="Genomic_DNA"/>
</dbReference>
<dbReference type="PANTHER" id="PTHR36919:SF2">
    <property type="entry name" value="BLL6627 PROTEIN"/>
    <property type="match status" value="1"/>
</dbReference>
<feature type="chain" id="PRO_5012325695" evidence="2">
    <location>
        <begin position="23"/>
        <end position="117"/>
    </location>
</feature>
<feature type="region of interest" description="Disordered" evidence="1">
    <location>
        <begin position="64"/>
        <end position="84"/>
    </location>
</feature>
<gene>
    <name evidence="3" type="ORF">SAMN06297251_106123</name>
</gene>
<evidence type="ECO:0000256" key="2">
    <source>
        <dbReference type="SAM" id="SignalP"/>
    </source>
</evidence>